<accession>A0AAE0UG11</accession>
<protein>
    <submittedName>
        <fullName evidence="2">Uncharacterized protein</fullName>
    </submittedName>
</protein>
<reference evidence="2" key="2">
    <citation type="submission" date="2023-07" db="EMBL/GenBank/DDBJ databases">
        <authorList>
            <consortium name="Lawrence Berkeley National Laboratory"/>
            <person name="Haridas S."/>
            <person name="Hensen N."/>
            <person name="Bonometti L."/>
            <person name="Westerberg I."/>
            <person name="Brannstrom I.O."/>
            <person name="Guillou S."/>
            <person name="Cros-Aarteil S."/>
            <person name="Calhoun S."/>
            <person name="Kuo A."/>
            <person name="Mondo S."/>
            <person name="Pangilinan J."/>
            <person name="Riley R."/>
            <person name="LaButti K."/>
            <person name="Andreopoulos B."/>
            <person name="Lipzen A."/>
            <person name="Chen C."/>
            <person name="Yanf M."/>
            <person name="Daum C."/>
            <person name="Ng V."/>
            <person name="Clum A."/>
            <person name="Steindorff A."/>
            <person name="Ohm R."/>
            <person name="Martin F."/>
            <person name="Silar P."/>
            <person name="Natvig D."/>
            <person name="Lalanne C."/>
            <person name="Gautier V."/>
            <person name="Ament-velasquez S.L."/>
            <person name="Kruys A."/>
            <person name="Hutchinson M.I."/>
            <person name="Powell A.J."/>
            <person name="Barry K."/>
            <person name="Miller A.N."/>
            <person name="Grigoriev I.V."/>
            <person name="Debuchy R."/>
            <person name="Gladieux P."/>
            <person name="Thoren M.H."/>
            <person name="Johannesson H."/>
        </authorList>
    </citation>
    <scope>NUCLEOTIDE SEQUENCE</scope>
    <source>
        <strain evidence="2">FGSC 1904</strain>
    </source>
</reference>
<organism evidence="2 3">
    <name type="scientific">Sordaria brevicollis</name>
    <dbReference type="NCBI Taxonomy" id="83679"/>
    <lineage>
        <taxon>Eukaryota</taxon>
        <taxon>Fungi</taxon>
        <taxon>Dikarya</taxon>
        <taxon>Ascomycota</taxon>
        <taxon>Pezizomycotina</taxon>
        <taxon>Sordariomycetes</taxon>
        <taxon>Sordariomycetidae</taxon>
        <taxon>Sordariales</taxon>
        <taxon>Sordariaceae</taxon>
        <taxon>Sordaria</taxon>
    </lineage>
</organism>
<reference evidence="2" key="1">
    <citation type="journal article" date="2023" name="Mol. Phylogenet. Evol.">
        <title>Genome-scale phylogeny and comparative genomics of the fungal order Sordariales.</title>
        <authorList>
            <person name="Hensen N."/>
            <person name="Bonometti L."/>
            <person name="Westerberg I."/>
            <person name="Brannstrom I.O."/>
            <person name="Guillou S."/>
            <person name="Cros-Aarteil S."/>
            <person name="Calhoun S."/>
            <person name="Haridas S."/>
            <person name="Kuo A."/>
            <person name="Mondo S."/>
            <person name="Pangilinan J."/>
            <person name="Riley R."/>
            <person name="LaButti K."/>
            <person name="Andreopoulos B."/>
            <person name="Lipzen A."/>
            <person name="Chen C."/>
            <person name="Yan M."/>
            <person name="Daum C."/>
            <person name="Ng V."/>
            <person name="Clum A."/>
            <person name="Steindorff A."/>
            <person name="Ohm R.A."/>
            <person name="Martin F."/>
            <person name="Silar P."/>
            <person name="Natvig D.O."/>
            <person name="Lalanne C."/>
            <person name="Gautier V."/>
            <person name="Ament-Velasquez S.L."/>
            <person name="Kruys A."/>
            <person name="Hutchinson M.I."/>
            <person name="Powell A.J."/>
            <person name="Barry K."/>
            <person name="Miller A.N."/>
            <person name="Grigoriev I.V."/>
            <person name="Debuchy R."/>
            <person name="Gladieux P."/>
            <person name="Hiltunen Thoren M."/>
            <person name="Johannesson H."/>
        </authorList>
    </citation>
    <scope>NUCLEOTIDE SEQUENCE</scope>
    <source>
        <strain evidence="2">FGSC 1904</strain>
    </source>
</reference>
<feature type="region of interest" description="Disordered" evidence="1">
    <location>
        <begin position="1"/>
        <end position="55"/>
    </location>
</feature>
<evidence type="ECO:0000313" key="2">
    <source>
        <dbReference type="EMBL" id="KAK3402460.1"/>
    </source>
</evidence>
<feature type="compositionally biased region" description="Basic and acidic residues" evidence="1">
    <location>
        <begin position="1"/>
        <end position="15"/>
    </location>
</feature>
<evidence type="ECO:0000256" key="1">
    <source>
        <dbReference type="SAM" id="MobiDB-lite"/>
    </source>
</evidence>
<comment type="caution">
    <text evidence="2">The sequence shown here is derived from an EMBL/GenBank/DDBJ whole genome shotgun (WGS) entry which is preliminary data.</text>
</comment>
<feature type="compositionally biased region" description="Polar residues" evidence="1">
    <location>
        <begin position="216"/>
        <end position="240"/>
    </location>
</feature>
<sequence length="379" mass="41853">MAPAIKKEPGIEESPRALAQVTPMASKPHKRERSASALGSEQASPRKRKKDERLEKAKASDVWQYLMKVTGNAFDLPRDFTKTAYMRGVMARPRLRDLQKVWITRLASEKPSSKLLKTVVFYLVGDDPGEYLCNSKGANCAEKYDAVTPAMVSWEEQKQEIHKAMAFPTCIYIPEGEESSPSSGGRKCCNASYRESNDPSMPEIWLPRSSPPRQDPTPTRAPSSNAATVPPTNSYPETPRQQVFQGTPAQQNTVPIAAPWEQRNEVLYFHGPSNVQISYAHSAGYLHQRQGEPVPIGSSGTTFQMLELPSLGTTVALPSESQNLVGIVMEGRVEVILQDCPVFGISRGSQFNVVAGKECRVRNPLVGVRTILYIHGMPI</sequence>
<proteinExistence type="predicted"/>
<dbReference type="EMBL" id="JAUTDP010000001">
    <property type="protein sequence ID" value="KAK3402460.1"/>
    <property type="molecule type" value="Genomic_DNA"/>
</dbReference>
<dbReference type="Proteomes" id="UP001281003">
    <property type="component" value="Unassembled WGS sequence"/>
</dbReference>
<feature type="region of interest" description="Disordered" evidence="1">
    <location>
        <begin position="176"/>
        <end position="240"/>
    </location>
</feature>
<evidence type="ECO:0000313" key="3">
    <source>
        <dbReference type="Proteomes" id="UP001281003"/>
    </source>
</evidence>
<keyword evidence="3" id="KW-1185">Reference proteome</keyword>
<name>A0AAE0UG11_SORBR</name>
<gene>
    <name evidence="2" type="ORF">B0T20DRAFT_388176</name>
</gene>
<dbReference type="AlphaFoldDB" id="A0AAE0UG11"/>